<keyword evidence="5" id="KW-0408">Iron</keyword>
<dbReference type="EC" id="3.6.1.41" evidence="1"/>
<dbReference type="Proteomes" id="UP000290649">
    <property type="component" value="Unassembled WGS sequence"/>
</dbReference>
<dbReference type="RefSeq" id="WP_129078856.1">
    <property type="nucleotide sequence ID" value="NZ_QOUX01000042.1"/>
</dbReference>
<dbReference type="AlphaFoldDB" id="A0A4V1LGB6"/>
<dbReference type="Pfam" id="PF01966">
    <property type="entry name" value="HD"/>
    <property type="match status" value="1"/>
</dbReference>
<keyword evidence="3" id="KW-0547">Nucleotide-binding</keyword>
<dbReference type="InterPro" id="IPR005249">
    <property type="entry name" value="YqeK"/>
</dbReference>
<evidence type="ECO:0000256" key="1">
    <source>
        <dbReference type="ARBA" id="ARBA00012506"/>
    </source>
</evidence>
<dbReference type="EMBL" id="QOUX01000042">
    <property type="protein sequence ID" value="RXJ00002.1"/>
    <property type="molecule type" value="Genomic_DNA"/>
</dbReference>
<dbReference type="NCBIfam" id="TIGR00488">
    <property type="entry name" value="bis(5'-nucleosyl)-tetraphosphatase (symmetrical) YqeK"/>
    <property type="match status" value="1"/>
</dbReference>
<dbReference type="OrthoDB" id="9782134at2"/>
<keyword evidence="4" id="KW-0378">Hydrolase</keyword>
<keyword evidence="2" id="KW-0479">Metal-binding</keyword>
<gene>
    <name evidence="8" type="ORF">DS745_14115</name>
</gene>
<evidence type="ECO:0000313" key="9">
    <source>
        <dbReference type="Proteomes" id="UP000290649"/>
    </source>
</evidence>
<sequence length="188" mass="21565">MDKEKALEIIKSQLPEKRYIHTLGVVETAVKLANKYGANPKKAELAAIFHDYAKYRPVSEMRSIVIEHKMDPNILKYGRELLHAPVGAFLVKKEVGIEDEETLNGIRYHTTGRPYMSLLEKIIYIADYIEPNRTFKGVEEVRVLAEEDLDLALVTSIANTVHFLLKKQQPVFPDTLATYNHLILKEEF</sequence>
<proteinExistence type="predicted"/>
<evidence type="ECO:0000256" key="5">
    <source>
        <dbReference type="ARBA" id="ARBA00023004"/>
    </source>
</evidence>
<dbReference type="PANTHER" id="PTHR35795:SF1">
    <property type="entry name" value="BIS(5'-NUCLEOSYL)-TETRAPHOSPHATASE, SYMMETRICAL"/>
    <property type="match status" value="1"/>
</dbReference>
<dbReference type="SUPFAM" id="SSF109604">
    <property type="entry name" value="HD-domain/PDEase-like"/>
    <property type="match status" value="1"/>
</dbReference>
<dbReference type="GO" id="GO:0046872">
    <property type="term" value="F:metal ion binding"/>
    <property type="evidence" value="ECO:0007669"/>
    <property type="project" value="UniProtKB-KW"/>
</dbReference>
<accession>A0A4V1LGB6</accession>
<dbReference type="CDD" id="cd00077">
    <property type="entry name" value="HDc"/>
    <property type="match status" value="1"/>
</dbReference>
<dbReference type="GO" id="GO:0000166">
    <property type="term" value="F:nucleotide binding"/>
    <property type="evidence" value="ECO:0007669"/>
    <property type="project" value="UniProtKB-KW"/>
</dbReference>
<protein>
    <recommendedName>
        <fullName evidence="1">bis(5'-nucleosyl)-tetraphosphatase (symmetrical)</fullName>
        <ecNumber evidence="1">3.6.1.41</ecNumber>
    </recommendedName>
</protein>
<dbReference type="Gene3D" id="1.10.3210.10">
    <property type="entry name" value="Hypothetical protein af1432"/>
    <property type="match status" value="1"/>
</dbReference>
<evidence type="ECO:0000256" key="6">
    <source>
        <dbReference type="ARBA" id="ARBA00049417"/>
    </source>
</evidence>
<dbReference type="GO" id="GO:0008803">
    <property type="term" value="F:bis(5'-nucleosyl)-tetraphosphatase (symmetrical) activity"/>
    <property type="evidence" value="ECO:0007669"/>
    <property type="project" value="UniProtKB-EC"/>
</dbReference>
<dbReference type="InterPro" id="IPR006674">
    <property type="entry name" value="HD_domain"/>
</dbReference>
<dbReference type="InterPro" id="IPR003607">
    <property type="entry name" value="HD/PDEase_dom"/>
</dbReference>
<comment type="catalytic activity">
    <reaction evidence="6">
        <text>P(1),P(4)-bis(5'-adenosyl) tetraphosphate + H2O = 2 ADP + 2 H(+)</text>
        <dbReference type="Rhea" id="RHEA:24252"/>
        <dbReference type="ChEBI" id="CHEBI:15377"/>
        <dbReference type="ChEBI" id="CHEBI:15378"/>
        <dbReference type="ChEBI" id="CHEBI:58141"/>
        <dbReference type="ChEBI" id="CHEBI:456216"/>
        <dbReference type="EC" id="3.6.1.41"/>
    </reaction>
</comment>
<evidence type="ECO:0000313" key="8">
    <source>
        <dbReference type="EMBL" id="RXJ00002.1"/>
    </source>
</evidence>
<feature type="domain" description="HD" evidence="7">
    <location>
        <begin position="18"/>
        <end position="132"/>
    </location>
</feature>
<keyword evidence="9" id="KW-1185">Reference proteome</keyword>
<evidence type="ECO:0000256" key="4">
    <source>
        <dbReference type="ARBA" id="ARBA00022801"/>
    </source>
</evidence>
<organism evidence="8 9">
    <name type="scientific">Anaerobacillus alkaliphilus</name>
    <dbReference type="NCBI Taxonomy" id="1548597"/>
    <lineage>
        <taxon>Bacteria</taxon>
        <taxon>Bacillati</taxon>
        <taxon>Bacillota</taxon>
        <taxon>Bacilli</taxon>
        <taxon>Bacillales</taxon>
        <taxon>Bacillaceae</taxon>
        <taxon>Anaerobacillus</taxon>
    </lineage>
</organism>
<comment type="caution">
    <text evidence="8">The sequence shown here is derived from an EMBL/GenBank/DDBJ whole genome shotgun (WGS) entry which is preliminary data.</text>
</comment>
<evidence type="ECO:0000256" key="2">
    <source>
        <dbReference type="ARBA" id="ARBA00022723"/>
    </source>
</evidence>
<evidence type="ECO:0000259" key="7">
    <source>
        <dbReference type="PROSITE" id="PS51831"/>
    </source>
</evidence>
<dbReference type="InterPro" id="IPR051094">
    <property type="entry name" value="Diverse_Catalytic_Enzymes"/>
</dbReference>
<dbReference type="SMART" id="SM00471">
    <property type="entry name" value="HDc"/>
    <property type="match status" value="1"/>
</dbReference>
<name>A0A4V1LGB6_9BACI</name>
<evidence type="ECO:0000256" key="3">
    <source>
        <dbReference type="ARBA" id="ARBA00022741"/>
    </source>
</evidence>
<reference evidence="8 9" key="1">
    <citation type="journal article" date="2019" name="Int. J. Syst. Evol. Microbiol.">
        <title>Anaerobacillus alkaliphilus sp. nov., a novel alkaliphilic and moderately halophilic bacterium.</title>
        <authorList>
            <person name="Borsodi A.K."/>
            <person name="Aszalos J.M."/>
            <person name="Bihari P."/>
            <person name="Nagy I."/>
            <person name="Schumann P."/>
            <person name="Sproer C."/>
            <person name="Kovacs A.L."/>
            <person name="Boka K."/>
            <person name="Dobosy P."/>
            <person name="Ovari M."/>
            <person name="Szili-Kovacs T."/>
            <person name="Toth E."/>
        </authorList>
    </citation>
    <scope>NUCLEOTIDE SEQUENCE [LARGE SCALE GENOMIC DNA]</scope>
    <source>
        <strain evidence="8 9">B16-10</strain>
    </source>
</reference>
<dbReference type="PANTHER" id="PTHR35795">
    <property type="entry name" value="SLR1885 PROTEIN"/>
    <property type="match status" value="1"/>
</dbReference>
<dbReference type="PROSITE" id="PS51831">
    <property type="entry name" value="HD"/>
    <property type="match status" value="1"/>
</dbReference>